<keyword evidence="10 18" id="KW-0028">Amino-acid biosynthesis</keyword>
<dbReference type="InterPro" id="IPR016037">
    <property type="entry name" value="DHQ_synth_AroB"/>
</dbReference>
<comment type="function">
    <text evidence="3 18">Catalyzes the conversion of 3-deoxy-D-arabino-heptulosonate 7-phosphate (DAHP) to dehydroquinate (DHQ).</text>
</comment>
<comment type="pathway">
    <text evidence="5 18">Metabolic intermediate biosynthesis; chorismate biosynthesis; chorismate from D-erythrose 4-phosphate and phosphoenolpyruvate: step 2/7.</text>
</comment>
<keyword evidence="15 18" id="KW-0057">Aromatic amino acid biosynthesis</keyword>
<evidence type="ECO:0000256" key="17">
    <source>
        <dbReference type="ARBA" id="ARBA00023285"/>
    </source>
</evidence>
<evidence type="ECO:0000313" key="21">
    <source>
        <dbReference type="EMBL" id="OYQ18011.1"/>
    </source>
</evidence>
<feature type="binding site" evidence="18">
    <location>
        <position position="154"/>
    </location>
    <ligand>
        <name>NAD(+)</name>
        <dbReference type="ChEBI" id="CHEBI:57540"/>
    </ligand>
</feature>
<accession>A0A255XMA4</accession>
<evidence type="ECO:0000256" key="1">
    <source>
        <dbReference type="ARBA" id="ARBA00001393"/>
    </source>
</evidence>
<dbReference type="OrthoDB" id="9806583at2"/>
<comment type="caution">
    <text evidence="21">The sequence shown here is derived from an EMBL/GenBank/DDBJ whole genome shotgun (WGS) entry which is preliminary data.</text>
</comment>
<dbReference type="HAMAP" id="MF_00110">
    <property type="entry name" value="DHQ_synthase"/>
    <property type="match status" value="1"/>
</dbReference>
<dbReference type="RefSeq" id="WP_094409573.1">
    <property type="nucleotide sequence ID" value="NZ_BMJZ01000002.1"/>
</dbReference>
<evidence type="ECO:0000256" key="13">
    <source>
        <dbReference type="ARBA" id="ARBA00022833"/>
    </source>
</evidence>
<reference evidence="21 22" key="1">
    <citation type="submission" date="2017-07" db="EMBL/GenBank/DDBJ databases">
        <title>Elstera cyanobacteriorum sp. nov., a novel bacterium isolated from cyanobacterial aggregates in a eutrophic lake.</title>
        <authorList>
            <person name="Cai H."/>
        </authorList>
    </citation>
    <scope>NUCLEOTIDE SEQUENCE [LARGE SCALE GENOMIC DNA]</scope>
    <source>
        <strain evidence="21 22">TH019</strain>
    </source>
</reference>
<evidence type="ECO:0000256" key="11">
    <source>
        <dbReference type="ARBA" id="ARBA00022723"/>
    </source>
</evidence>
<dbReference type="EMBL" id="NOXS01000033">
    <property type="protein sequence ID" value="OYQ18011.1"/>
    <property type="molecule type" value="Genomic_DNA"/>
</dbReference>
<evidence type="ECO:0000256" key="16">
    <source>
        <dbReference type="ARBA" id="ARBA00023239"/>
    </source>
</evidence>
<feature type="binding site" evidence="18">
    <location>
        <position position="260"/>
    </location>
    <ligand>
        <name>Zn(2+)</name>
        <dbReference type="ChEBI" id="CHEBI:29105"/>
    </ligand>
</feature>
<evidence type="ECO:0000256" key="14">
    <source>
        <dbReference type="ARBA" id="ARBA00023027"/>
    </source>
</evidence>
<evidence type="ECO:0000256" key="4">
    <source>
        <dbReference type="ARBA" id="ARBA00004496"/>
    </source>
</evidence>
<keyword evidence="9 18" id="KW-0963">Cytoplasm</keyword>
<evidence type="ECO:0000259" key="20">
    <source>
        <dbReference type="Pfam" id="PF24621"/>
    </source>
</evidence>
<dbReference type="Gene3D" id="3.40.50.1970">
    <property type="match status" value="1"/>
</dbReference>
<comment type="subcellular location">
    <subcellularLocation>
        <location evidence="4 18">Cytoplasm</location>
    </subcellularLocation>
</comment>
<dbReference type="PANTHER" id="PTHR43622:SF7">
    <property type="entry name" value="3-DEHYDROQUINATE SYNTHASE, CHLOROPLASTIC"/>
    <property type="match status" value="1"/>
</dbReference>
<dbReference type="Proteomes" id="UP000216361">
    <property type="component" value="Unassembled WGS sequence"/>
</dbReference>
<keyword evidence="13 18" id="KW-0862">Zinc</keyword>
<evidence type="ECO:0000313" key="22">
    <source>
        <dbReference type="Proteomes" id="UP000216361"/>
    </source>
</evidence>
<dbReference type="Gene3D" id="1.20.1090.10">
    <property type="entry name" value="Dehydroquinate synthase-like - alpha domain"/>
    <property type="match status" value="1"/>
</dbReference>
<evidence type="ECO:0000256" key="6">
    <source>
        <dbReference type="ARBA" id="ARBA00005412"/>
    </source>
</evidence>
<sequence length="377" mass="38907">MSVDTLTAADPIRLEVALGERAYPILIGAGLLERAGEWIAPLLKGRRRVVVITDTNVGPLHLPRLTAGLAAAGVSVDTVTVPAGEGSKSWAGIADLVDRLLDLRVDRGTLLLALGGGVIGDLVGFAAAITMRGVDFVQIPTTLLAQVDSSVGGKTGINTKAGKNLVGSFHQPRLVLADMDCIATLPPRQLRAGYAEIVKHTVLGDAAMFAWLEAGGGAALLAGDRAALAKAVRHSCETKATIVAADEREGGQRALLNLGHTFGHALEAETGFSDTLLHGEAVAIGMVQALDLSVRLGLCPAADKARLVAHLVACGLPVDQQACGGPFDPATLVAHMRLDKKAKAGELTFVLCTGLGSAIVRDGVPESDVLPVLSEAH</sequence>
<evidence type="ECO:0000256" key="7">
    <source>
        <dbReference type="ARBA" id="ARBA00013031"/>
    </source>
</evidence>
<comment type="similarity">
    <text evidence="6 18">Belongs to the sugar phosphate cyclases superfamily. Dehydroquinate synthase family.</text>
</comment>
<organism evidence="21 22">
    <name type="scientific">Elstera cyanobacteriorum</name>
    <dbReference type="NCBI Taxonomy" id="2022747"/>
    <lineage>
        <taxon>Bacteria</taxon>
        <taxon>Pseudomonadati</taxon>
        <taxon>Pseudomonadota</taxon>
        <taxon>Alphaproteobacteria</taxon>
        <taxon>Rhodospirillales</taxon>
        <taxon>Rhodospirillaceae</taxon>
        <taxon>Elstera</taxon>
    </lineage>
</organism>
<dbReference type="GO" id="GO:0000166">
    <property type="term" value="F:nucleotide binding"/>
    <property type="evidence" value="ECO:0007669"/>
    <property type="project" value="UniProtKB-KW"/>
</dbReference>
<feature type="binding site" evidence="18">
    <location>
        <position position="196"/>
    </location>
    <ligand>
        <name>Zn(2+)</name>
        <dbReference type="ChEBI" id="CHEBI:29105"/>
    </ligand>
</feature>
<dbReference type="Pfam" id="PF01761">
    <property type="entry name" value="DHQ_synthase"/>
    <property type="match status" value="1"/>
</dbReference>
<feature type="domain" description="3-dehydroquinate synthase C-terminal" evidence="20">
    <location>
        <begin position="193"/>
        <end position="342"/>
    </location>
</feature>
<evidence type="ECO:0000256" key="10">
    <source>
        <dbReference type="ARBA" id="ARBA00022605"/>
    </source>
</evidence>
<feature type="binding site" evidence="18">
    <location>
        <begin position="181"/>
        <end position="184"/>
    </location>
    <ligand>
        <name>NAD(+)</name>
        <dbReference type="ChEBI" id="CHEBI:57540"/>
    </ligand>
</feature>
<evidence type="ECO:0000256" key="12">
    <source>
        <dbReference type="ARBA" id="ARBA00022741"/>
    </source>
</evidence>
<dbReference type="CDD" id="cd08195">
    <property type="entry name" value="DHQS"/>
    <property type="match status" value="1"/>
</dbReference>
<dbReference type="InterPro" id="IPR030963">
    <property type="entry name" value="DHQ_synth_fam"/>
</dbReference>
<dbReference type="FunFam" id="3.40.50.1970:FF:000001">
    <property type="entry name" value="3-dehydroquinate synthase"/>
    <property type="match status" value="1"/>
</dbReference>
<dbReference type="Pfam" id="PF24621">
    <property type="entry name" value="DHQS_C"/>
    <property type="match status" value="1"/>
</dbReference>
<evidence type="ECO:0000256" key="9">
    <source>
        <dbReference type="ARBA" id="ARBA00022490"/>
    </source>
</evidence>
<evidence type="ECO:0000256" key="8">
    <source>
        <dbReference type="ARBA" id="ARBA00017684"/>
    </source>
</evidence>
<keyword evidence="12 18" id="KW-0547">Nucleotide-binding</keyword>
<dbReference type="GO" id="GO:0005737">
    <property type="term" value="C:cytoplasm"/>
    <property type="evidence" value="ECO:0007669"/>
    <property type="project" value="UniProtKB-SubCell"/>
</dbReference>
<dbReference type="SUPFAM" id="SSF56796">
    <property type="entry name" value="Dehydroquinate synthase-like"/>
    <property type="match status" value="1"/>
</dbReference>
<feature type="binding site" evidence="18">
    <location>
        <begin position="117"/>
        <end position="121"/>
    </location>
    <ligand>
        <name>NAD(+)</name>
        <dbReference type="ChEBI" id="CHEBI:57540"/>
    </ligand>
</feature>
<feature type="binding site" evidence="18">
    <location>
        <position position="163"/>
    </location>
    <ligand>
        <name>NAD(+)</name>
        <dbReference type="ChEBI" id="CHEBI:57540"/>
    </ligand>
</feature>
<evidence type="ECO:0000256" key="3">
    <source>
        <dbReference type="ARBA" id="ARBA00003485"/>
    </source>
</evidence>
<dbReference type="GO" id="GO:0046872">
    <property type="term" value="F:metal ion binding"/>
    <property type="evidence" value="ECO:0007669"/>
    <property type="project" value="UniProtKB-KW"/>
</dbReference>
<gene>
    <name evidence="18" type="primary">aroB</name>
    <name evidence="21" type="ORF">CHR90_13665</name>
</gene>
<name>A0A255XMA4_9PROT</name>
<dbReference type="InterPro" id="IPR056179">
    <property type="entry name" value="DHQS_C"/>
</dbReference>
<dbReference type="GO" id="GO:0009073">
    <property type="term" value="P:aromatic amino acid family biosynthetic process"/>
    <property type="evidence" value="ECO:0007669"/>
    <property type="project" value="UniProtKB-KW"/>
</dbReference>
<dbReference type="PANTHER" id="PTHR43622">
    <property type="entry name" value="3-DEHYDROQUINATE SYNTHASE"/>
    <property type="match status" value="1"/>
</dbReference>
<dbReference type="UniPathway" id="UPA00053">
    <property type="reaction ID" value="UER00085"/>
</dbReference>
<keyword evidence="11 18" id="KW-0479">Metal-binding</keyword>
<comment type="cofactor">
    <cofactor evidence="2 18">
        <name>NAD(+)</name>
        <dbReference type="ChEBI" id="CHEBI:57540"/>
    </cofactor>
</comment>
<dbReference type="AlphaFoldDB" id="A0A255XMA4"/>
<evidence type="ECO:0000259" key="19">
    <source>
        <dbReference type="Pfam" id="PF01761"/>
    </source>
</evidence>
<keyword evidence="14 18" id="KW-0520">NAD</keyword>
<feature type="binding site" evidence="18">
    <location>
        <position position="278"/>
    </location>
    <ligand>
        <name>Zn(2+)</name>
        <dbReference type="ChEBI" id="CHEBI:29105"/>
    </ligand>
</feature>
<comment type="caution">
    <text evidence="18">Lacks conserved residue(s) required for the propagation of feature annotation.</text>
</comment>
<dbReference type="EC" id="4.2.3.4" evidence="7 18"/>
<feature type="domain" description="3-dehydroquinate synthase N-terminal" evidence="19">
    <location>
        <begin position="79"/>
        <end position="191"/>
    </location>
</feature>
<dbReference type="PIRSF" id="PIRSF001455">
    <property type="entry name" value="DHQ_synth"/>
    <property type="match status" value="1"/>
</dbReference>
<keyword evidence="22" id="KW-1185">Reference proteome</keyword>
<protein>
    <recommendedName>
        <fullName evidence="8 18">3-dehydroquinate synthase</fullName>
        <shortName evidence="18">DHQS</shortName>
        <ecNumber evidence="7 18">4.2.3.4</ecNumber>
    </recommendedName>
</protein>
<evidence type="ECO:0000256" key="15">
    <source>
        <dbReference type="ARBA" id="ARBA00023141"/>
    </source>
</evidence>
<dbReference type="InterPro" id="IPR030960">
    <property type="entry name" value="DHQS/DOIS_N"/>
</dbReference>
<comment type="catalytic activity">
    <reaction evidence="1 18">
        <text>7-phospho-2-dehydro-3-deoxy-D-arabino-heptonate = 3-dehydroquinate + phosphate</text>
        <dbReference type="Rhea" id="RHEA:21968"/>
        <dbReference type="ChEBI" id="CHEBI:32364"/>
        <dbReference type="ChEBI" id="CHEBI:43474"/>
        <dbReference type="ChEBI" id="CHEBI:58394"/>
        <dbReference type="EC" id="4.2.3.4"/>
    </reaction>
</comment>
<evidence type="ECO:0000256" key="18">
    <source>
        <dbReference type="HAMAP-Rule" id="MF_00110"/>
    </source>
</evidence>
<proteinExistence type="inferred from homology"/>
<feature type="binding site" evidence="18">
    <location>
        <begin position="141"/>
        <end position="142"/>
    </location>
    <ligand>
        <name>NAD(+)</name>
        <dbReference type="ChEBI" id="CHEBI:57540"/>
    </ligand>
</feature>
<comment type="cofactor">
    <cofactor evidence="18">
        <name>Co(2+)</name>
        <dbReference type="ChEBI" id="CHEBI:48828"/>
    </cofactor>
    <cofactor evidence="18">
        <name>Zn(2+)</name>
        <dbReference type="ChEBI" id="CHEBI:29105"/>
    </cofactor>
    <text evidence="18">Binds 1 divalent metal cation per subunit. Can use either Co(2+) or Zn(2+).</text>
</comment>
<dbReference type="GO" id="GO:0008652">
    <property type="term" value="P:amino acid biosynthetic process"/>
    <property type="evidence" value="ECO:0007669"/>
    <property type="project" value="UniProtKB-KW"/>
</dbReference>
<dbReference type="GO" id="GO:0003856">
    <property type="term" value="F:3-dehydroquinate synthase activity"/>
    <property type="evidence" value="ECO:0007669"/>
    <property type="project" value="UniProtKB-UniRule"/>
</dbReference>
<dbReference type="InterPro" id="IPR050071">
    <property type="entry name" value="Dehydroquinate_synthase"/>
</dbReference>
<dbReference type="GO" id="GO:0009423">
    <property type="term" value="P:chorismate biosynthetic process"/>
    <property type="evidence" value="ECO:0007669"/>
    <property type="project" value="UniProtKB-UniRule"/>
</dbReference>
<keyword evidence="17 18" id="KW-0170">Cobalt</keyword>
<evidence type="ECO:0000256" key="2">
    <source>
        <dbReference type="ARBA" id="ARBA00001911"/>
    </source>
</evidence>
<keyword evidence="16 18" id="KW-0456">Lyase</keyword>
<evidence type="ECO:0000256" key="5">
    <source>
        <dbReference type="ARBA" id="ARBA00004661"/>
    </source>
</evidence>
<dbReference type="NCBIfam" id="TIGR01357">
    <property type="entry name" value="aroB"/>
    <property type="match status" value="1"/>
</dbReference>